<dbReference type="Proteomes" id="UP000215144">
    <property type="component" value="Chromosome 1"/>
</dbReference>
<dbReference type="SMART" id="SM00450">
    <property type="entry name" value="RHOD"/>
    <property type="match status" value="1"/>
</dbReference>
<feature type="domain" description="Rhodanese" evidence="1">
    <location>
        <begin position="66"/>
        <end position="153"/>
    </location>
</feature>
<dbReference type="EC" id="1.8.1.14" evidence="2"/>
<dbReference type="PANTHER" id="PTHR43031">
    <property type="entry name" value="FAD-DEPENDENT OXIDOREDUCTASE"/>
    <property type="match status" value="1"/>
</dbReference>
<dbReference type="Gene3D" id="3.40.250.10">
    <property type="entry name" value="Rhodanese-like domain"/>
    <property type="match status" value="1"/>
</dbReference>
<dbReference type="SUPFAM" id="SSF55424">
    <property type="entry name" value="FAD/NAD-linked reductases, dimerisation (C-terminal) domain"/>
    <property type="match status" value="1"/>
</dbReference>
<dbReference type="AlphaFoldDB" id="A0A239XEL9"/>
<evidence type="ECO:0000313" key="2">
    <source>
        <dbReference type="EMBL" id="SNV45251.1"/>
    </source>
</evidence>
<gene>
    <name evidence="2" type="primary">cdr_3</name>
    <name evidence="2" type="ORF">SAMEA4504048_01990</name>
</gene>
<keyword evidence="2" id="KW-0560">Oxidoreductase</keyword>
<dbReference type="Gene3D" id="3.50.50.60">
    <property type="entry name" value="FAD/NAD(P)-binding domain"/>
    <property type="match status" value="1"/>
</dbReference>
<dbReference type="InterPro" id="IPR036873">
    <property type="entry name" value="Rhodanese-like_dom_sf"/>
</dbReference>
<dbReference type="GO" id="GO:0050451">
    <property type="term" value="F:CoA-disulfide reductase (NADPH) activity"/>
    <property type="evidence" value="ECO:0007669"/>
    <property type="project" value="UniProtKB-EC"/>
</dbReference>
<accession>A0A239XEL9</accession>
<proteinExistence type="predicted"/>
<dbReference type="PANTHER" id="PTHR43031:SF1">
    <property type="entry name" value="PYRIDINE NUCLEOTIDE-DISULPHIDE OXIDOREDUCTASE"/>
    <property type="match status" value="1"/>
</dbReference>
<evidence type="ECO:0000313" key="3">
    <source>
        <dbReference type="Proteomes" id="UP000215144"/>
    </source>
</evidence>
<dbReference type="InterPro" id="IPR001763">
    <property type="entry name" value="Rhodanese-like_dom"/>
</dbReference>
<reference evidence="2 3" key="1">
    <citation type="submission" date="2017-06" db="EMBL/GenBank/DDBJ databases">
        <authorList>
            <consortium name="Pathogen Informatics"/>
        </authorList>
    </citation>
    <scope>NUCLEOTIDE SEQUENCE [LARGE SCALE GENOMIC DNA]</scope>
    <source>
        <strain evidence="2 3">NCTC11291</strain>
    </source>
</reference>
<dbReference type="EMBL" id="LT906454">
    <property type="protein sequence ID" value="SNV45251.1"/>
    <property type="molecule type" value="Genomic_DNA"/>
</dbReference>
<protein>
    <submittedName>
        <fullName evidence="2">NAD(FAD)-dependent dehydrogenase</fullName>
        <ecNumber evidence="2">1.8.1.14</ecNumber>
    </submittedName>
</protein>
<dbReference type="Pfam" id="PF00581">
    <property type="entry name" value="Rhodanese"/>
    <property type="match status" value="1"/>
</dbReference>
<dbReference type="InterPro" id="IPR050229">
    <property type="entry name" value="GlpE_sulfurtransferase"/>
</dbReference>
<dbReference type="SUPFAM" id="SSF52821">
    <property type="entry name" value="Rhodanese/Cell cycle control phosphatase"/>
    <property type="match status" value="1"/>
</dbReference>
<dbReference type="InterPro" id="IPR016156">
    <property type="entry name" value="FAD/NAD-linked_Rdtase_dimer_sf"/>
</dbReference>
<sequence>MDKRIDVLATAIKAGMTIFDLPKLELTYAPPFGSAKDPVNMIGYAASNLAEGQSESIQWYDLKGALAQGSILIDVRNPGEVVKGRFADALNIPLDHLRERLDELDHSKDYIVSCHSGLRSYIAERLLKQKGFKVRNLDGAYSLYQTVLPEAFYIKSQEEILKKTPSLRYT</sequence>
<dbReference type="KEGG" id="saco:SAME_01990"/>
<evidence type="ECO:0000259" key="1">
    <source>
        <dbReference type="PROSITE" id="PS50206"/>
    </source>
</evidence>
<dbReference type="CDD" id="cd01524">
    <property type="entry name" value="RHOD_Pyr_redox"/>
    <property type="match status" value="1"/>
</dbReference>
<name>A0A239XEL9_STRAI</name>
<dbReference type="InterPro" id="IPR036188">
    <property type="entry name" value="FAD/NAD-bd_sf"/>
</dbReference>
<dbReference type="PROSITE" id="PS50206">
    <property type="entry name" value="RHODANESE_3"/>
    <property type="match status" value="1"/>
</dbReference>
<organism evidence="2 3">
    <name type="scientific">Streptococcus acidominimus</name>
    <dbReference type="NCBI Taxonomy" id="1326"/>
    <lineage>
        <taxon>Bacteria</taxon>
        <taxon>Bacillati</taxon>
        <taxon>Bacillota</taxon>
        <taxon>Bacilli</taxon>
        <taxon>Lactobacillales</taxon>
        <taxon>Streptococcaceae</taxon>
        <taxon>Streptococcus</taxon>
    </lineage>
</organism>